<evidence type="ECO:0000313" key="6">
    <source>
        <dbReference type="EMBL" id="VTZ63669.1"/>
    </source>
</evidence>
<protein>
    <submittedName>
        <fullName evidence="6">Regulatory protein LacI</fullName>
    </submittedName>
</protein>
<dbReference type="Gene3D" id="1.10.260.40">
    <property type="entry name" value="lambda repressor-like DNA-binding domains"/>
    <property type="match status" value="1"/>
</dbReference>
<feature type="region of interest" description="Disordered" evidence="4">
    <location>
        <begin position="336"/>
        <end position="359"/>
    </location>
</feature>
<dbReference type="EMBL" id="CABFNB010000119">
    <property type="protein sequence ID" value="VTZ63669.1"/>
    <property type="molecule type" value="Genomic_DNA"/>
</dbReference>
<keyword evidence="2" id="KW-0238">DNA-binding</keyword>
<keyword evidence="1" id="KW-0805">Transcription regulation</keyword>
<dbReference type="CDD" id="cd01392">
    <property type="entry name" value="HTH_LacI"/>
    <property type="match status" value="1"/>
</dbReference>
<dbReference type="InterPro" id="IPR046335">
    <property type="entry name" value="LacI/GalR-like_sensor"/>
</dbReference>
<evidence type="ECO:0000256" key="4">
    <source>
        <dbReference type="SAM" id="MobiDB-lite"/>
    </source>
</evidence>
<evidence type="ECO:0000256" key="1">
    <source>
        <dbReference type="ARBA" id="ARBA00023015"/>
    </source>
</evidence>
<dbReference type="SUPFAM" id="SSF47413">
    <property type="entry name" value="lambda repressor-like DNA-binding domains"/>
    <property type="match status" value="1"/>
</dbReference>
<evidence type="ECO:0000256" key="3">
    <source>
        <dbReference type="ARBA" id="ARBA00023163"/>
    </source>
</evidence>
<keyword evidence="3" id="KW-0804">Transcription</keyword>
<dbReference type="CDD" id="cd01544">
    <property type="entry name" value="PBP1_GalR"/>
    <property type="match status" value="1"/>
</dbReference>
<dbReference type="PROSITE" id="PS00356">
    <property type="entry name" value="HTH_LACI_1"/>
    <property type="match status" value="1"/>
</dbReference>
<dbReference type="GO" id="GO:0003700">
    <property type="term" value="F:DNA-binding transcription factor activity"/>
    <property type="evidence" value="ECO:0007669"/>
    <property type="project" value="TreeGrafter"/>
</dbReference>
<accession>A0A508X1P7</accession>
<organism evidence="6">
    <name type="scientific">Sinorhizobium medicae</name>
    <dbReference type="NCBI Taxonomy" id="110321"/>
    <lineage>
        <taxon>Bacteria</taxon>
        <taxon>Pseudomonadati</taxon>
        <taxon>Pseudomonadota</taxon>
        <taxon>Alphaproteobacteria</taxon>
        <taxon>Hyphomicrobiales</taxon>
        <taxon>Rhizobiaceae</taxon>
        <taxon>Sinorhizobium/Ensifer group</taxon>
        <taxon>Sinorhizobium</taxon>
    </lineage>
</organism>
<name>A0A508X1P7_9HYPH</name>
<dbReference type="PROSITE" id="PS50932">
    <property type="entry name" value="HTH_LACI_2"/>
    <property type="match status" value="1"/>
</dbReference>
<evidence type="ECO:0000256" key="2">
    <source>
        <dbReference type="ARBA" id="ARBA00023125"/>
    </source>
</evidence>
<dbReference type="InterPro" id="IPR010982">
    <property type="entry name" value="Lambda_DNA-bd_dom_sf"/>
</dbReference>
<proteinExistence type="predicted"/>
<dbReference type="Proteomes" id="UP000507954">
    <property type="component" value="Unassembled WGS sequence"/>
</dbReference>
<dbReference type="PANTHER" id="PTHR30146:SF149">
    <property type="entry name" value="HTH-TYPE TRANSCRIPTIONAL REGULATOR EBGR"/>
    <property type="match status" value="1"/>
</dbReference>
<dbReference type="Gene3D" id="3.40.50.2300">
    <property type="match status" value="2"/>
</dbReference>
<dbReference type="SMART" id="SM00354">
    <property type="entry name" value="HTH_LACI"/>
    <property type="match status" value="1"/>
</dbReference>
<dbReference type="Pfam" id="PF13377">
    <property type="entry name" value="Peripla_BP_3"/>
    <property type="match status" value="1"/>
</dbReference>
<evidence type="ECO:0000259" key="5">
    <source>
        <dbReference type="PROSITE" id="PS50932"/>
    </source>
</evidence>
<dbReference type="RefSeq" id="WP_018012361.1">
    <property type="nucleotide sequence ID" value="NZ_CABFNB010000119.1"/>
</dbReference>
<sequence length="359" mass="38918">MVTIKEIASAVGVSSATVSRVLNYDPTLSISTRKRQAIIETAEALNYATPRNRNRAAAQAVGSGLKIALVHFLDPAQELADPYYVGVRLGIESRCQALNSEVVKVFLTGNTPEATILEGASGVVAVGHYYGDELEWLRRHSRHLVFADYAPAGDMEDTVLSDVSQAMIRLLEAVHAMGYRRIGFIGWIDAFYGPDNIHSERRCHTYIDWMTKTGLFDPELCLVDPMTPDSGYRLAKAMLSKPNPPKILITCNDNMALGAYRAINEMGLRIPDDVAVASFNDIPVAQFLGPPLSTVKIPAELIGETAVDLLVERLSGREVAKKVVFGTEIIWRASTPAPTGAANPAEHMVPASSASEVPG</sequence>
<dbReference type="InterPro" id="IPR000843">
    <property type="entry name" value="HTH_LacI"/>
</dbReference>
<dbReference type="Pfam" id="PF00356">
    <property type="entry name" value="LacI"/>
    <property type="match status" value="1"/>
</dbReference>
<dbReference type="PRINTS" id="PR00036">
    <property type="entry name" value="HTHLACI"/>
</dbReference>
<dbReference type="PANTHER" id="PTHR30146">
    <property type="entry name" value="LACI-RELATED TRANSCRIPTIONAL REPRESSOR"/>
    <property type="match status" value="1"/>
</dbReference>
<feature type="domain" description="HTH lacI-type" evidence="5">
    <location>
        <begin position="2"/>
        <end position="62"/>
    </location>
</feature>
<dbReference type="AlphaFoldDB" id="A0A508X1P7"/>
<reference evidence="6" key="1">
    <citation type="submission" date="2019-06" db="EMBL/GenBank/DDBJ databases">
        <authorList>
            <person name="Le Quere A."/>
            <person name="Colella S."/>
        </authorList>
    </citation>
    <scope>NUCLEOTIDE SEQUENCE</scope>
    <source>
        <strain evidence="6">EmedicaeMD41</strain>
    </source>
</reference>
<dbReference type="InterPro" id="IPR028082">
    <property type="entry name" value="Peripla_BP_I"/>
</dbReference>
<gene>
    <name evidence="6" type="ORF">EMEDMD4_510046</name>
</gene>
<dbReference type="SUPFAM" id="SSF53822">
    <property type="entry name" value="Periplasmic binding protein-like I"/>
    <property type="match status" value="1"/>
</dbReference>
<dbReference type="GO" id="GO:0000976">
    <property type="term" value="F:transcription cis-regulatory region binding"/>
    <property type="evidence" value="ECO:0007669"/>
    <property type="project" value="TreeGrafter"/>
</dbReference>